<evidence type="ECO:0000313" key="3">
    <source>
        <dbReference type="Proteomes" id="UP000682811"/>
    </source>
</evidence>
<sequence>MTVAVKLINRQGASTDAEWDISELVGNLSWKTTRIGKAGSLSFTMIRPVQTAKFTYNNGDIIRVQFDNKNIFHGYIFSIDEGRDEAVKITAYDQIRYLMNTDTYVFKGVTATEVLQRIAKDFGLKLGTVANTEYKIPTMSEDGQKLLDIICKAITLTYSNTGRDYCLYDDFGALCLRGVNDMKLDLIVGDDSLMYDYQVSRSIDSDTYNQIKLYKDNKNTGKREIYMAKDSVNIKRWGVLQLYQSVDEEMNKAQISELLNSLAKLKNRETKTLKVNAIGDIRIRAGMRVRIVISKYGVDQALLVDECSHDFAGTEHTMTLDLRVV</sequence>
<dbReference type="InterPro" id="IPR056937">
    <property type="entry name" value="YqbQ/XkdQ"/>
</dbReference>
<proteinExistence type="predicted"/>
<dbReference type="Proteomes" id="UP000682811">
    <property type="component" value="Unassembled WGS sequence"/>
</dbReference>
<keyword evidence="3" id="KW-1185">Reference proteome</keyword>
<comment type="caution">
    <text evidence="2">The sequence shown here is derived from an EMBL/GenBank/DDBJ whole genome shotgun (WGS) entry which is preliminary data.</text>
</comment>
<dbReference type="EMBL" id="BORT01000007">
    <property type="protein sequence ID" value="GIO47255.1"/>
    <property type="molecule type" value="Genomic_DNA"/>
</dbReference>
<name>A0A919YDT9_9BACL</name>
<evidence type="ECO:0000259" key="1">
    <source>
        <dbReference type="Pfam" id="PF24032"/>
    </source>
</evidence>
<gene>
    <name evidence="2" type="ORF">J34TS1_20200</name>
</gene>
<accession>A0A919YDT9</accession>
<protein>
    <recommendedName>
        <fullName evidence="1">YqbQ/XkdQ domain-containing protein</fullName>
    </recommendedName>
</protein>
<organism evidence="2 3">
    <name type="scientific">Paenibacillus azoreducens</name>
    <dbReference type="NCBI Taxonomy" id="116718"/>
    <lineage>
        <taxon>Bacteria</taxon>
        <taxon>Bacillati</taxon>
        <taxon>Bacillota</taxon>
        <taxon>Bacilli</taxon>
        <taxon>Bacillales</taxon>
        <taxon>Paenibacillaceae</taxon>
        <taxon>Paenibacillus</taxon>
    </lineage>
</organism>
<dbReference type="RefSeq" id="WP_194230644.1">
    <property type="nucleotide sequence ID" value="NZ_AP025343.1"/>
</dbReference>
<dbReference type="AlphaFoldDB" id="A0A919YDT9"/>
<evidence type="ECO:0000313" key="2">
    <source>
        <dbReference type="EMBL" id="GIO47255.1"/>
    </source>
</evidence>
<reference evidence="2 3" key="1">
    <citation type="submission" date="2021-03" db="EMBL/GenBank/DDBJ databases">
        <title>Antimicrobial resistance genes in bacteria isolated from Japanese honey, and their potential for conferring macrolide and lincosamide resistance in the American foulbrood pathogen Paenibacillus larvae.</title>
        <authorList>
            <person name="Okamoto M."/>
            <person name="Kumagai M."/>
            <person name="Kanamori H."/>
            <person name="Takamatsu D."/>
        </authorList>
    </citation>
    <scope>NUCLEOTIDE SEQUENCE [LARGE SCALE GENOMIC DNA]</scope>
    <source>
        <strain evidence="2 3">J34TS1</strain>
    </source>
</reference>
<feature type="domain" description="YqbQ/XkdQ" evidence="1">
    <location>
        <begin position="29"/>
        <end position="323"/>
    </location>
</feature>
<dbReference type="SUPFAM" id="SSF69279">
    <property type="entry name" value="Phage tail proteins"/>
    <property type="match status" value="1"/>
</dbReference>
<dbReference type="Pfam" id="PF24032">
    <property type="entry name" value="YQBQ"/>
    <property type="match status" value="1"/>
</dbReference>